<dbReference type="Proteomes" id="UP000236725">
    <property type="component" value="Unassembled WGS sequence"/>
</dbReference>
<gene>
    <name evidence="1" type="ORF">SAMN05444001_105159</name>
</gene>
<proteinExistence type="predicted"/>
<comment type="caution">
    <text evidence="1">The sequence shown here is derived from an EMBL/GenBank/DDBJ whole genome shotgun (WGS) entry which is preliminary data.</text>
</comment>
<keyword evidence="1" id="KW-0418">Kinase</keyword>
<dbReference type="InterPro" id="IPR011009">
    <property type="entry name" value="Kinase-like_dom_sf"/>
</dbReference>
<dbReference type="EMBL" id="FNVS01000005">
    <property type="protein sequence ID" value="SEF72798.1"/>
    <property type="molecule type" value="Genomic_DNA"/>
</dbReference>
<organism evidence="1 2">
    <name type="scientific">Parabacteroides chinchillae</name>
    <dbReference type="NCBI Taxonomy" id="871327"/>
    <lineage>
        <taxon>Bacteria</taxon>
        <taxon>Pseudomonadati</taxon>
        <taxon>Bacteroidota</taxon>
        <taxon>Bacteroidia</taxon>
        <taxon>Bacteroidales</taxon>
        <taxon>Tannerellaceae</taxon>
        <taxon>Parabacteroides</taxon>
    </lineage>
</organism>
<evidence type="ECO:0000313" key="1">
    <source>
        <dbReference type="EMBL" id="SEF72798.1"/>
    </source>
</evidence>
<reference evidence="1 2" key="1">
    <citation type="submission" date="2016-10" db="EMBL/GenBank/DDBJ databases">
        <authorList>
            <person name="Varghese N."/>
            <person name="Submissions S."/>
        </authorList>
    </citation>
    <scope>NUCLEOTIDE SEQUENCE [LARGE SCALE GENOMIC DNA]</scope>
    <source>
        <strain evidence="1 2">DSM 29073</strain>
    </source>
</reference>
<keyword evidence="1" id="KW-0808">Transferase</keyword>
<dbReference type="GO" id="GO:0016301">
    <property type="term" value="F:kinase activity"/>
    <property type="evidence" value="ECO:0007669"/>
    <property type="project" value="UniProtKB-KW"/>
</dbReference>
<evidence type="ECO:0000313" key="2">
    <source>
        <dbReference type="Proteomes" id="UP000236725"/>
    </source>
</evidence>
<keyword evidence="2" id="KW-1185">Reference proteome</keyword>
<name>A0A8G2BVI7_9BACT</name>
<accession>A0A8G2BVI7</accession>
<dbReference type="RefSeq" id="WP_160034641.1">
    <property type="nucleotide sequence ID" value="NZ_FNVS01000005.1"/>
</dbReference>
<dbReference type="AlphaFoldDB" id="A0A8G2BVI7"/>
<dbReference type="Pfam" id="PF06293">
    <property type="entry name" value="Kdo"/>
    <property type="match status" value="1"/>
</dbReference>
<protein>
    <submittedName>
        <fullName evidence="1">Lipopolysaccharide kinase (Kdo/WaaP) family protein</fullName>
    </submittedName>
</protein>
<dbReference type="SUPFAM" id="SSF56112">
    <property type="entry name" value="Protein kinase-like (PK-like)"/>
    <property type="match status" value="1"/>
</dbReference>
<sequence>MQYRISSAYAHLEKEILSIPERFDKEGELIYSGRNVLKVMDIGGFRMCIKSFKLPHIINRVAYAYVRPSKARRSYDYAERMMEMGVGTPAPVGYILYKDAIGLTYSYYISLQLDGVITFREIAELPEEEQDDVYRAFARFTYDFHQKGIFFIDHSPGNTLLRKEDDGNYHFYLVDLNRTRFEPVSTQKGLKNLSMLELPDDKLRIIAKEYAKLSHADANRMAEQLVQYSSAHNNFVELKSIIRDNRRRIKRLLFPRDAK</sequence>